<dbReference type="GO" id="GO:0016036">
    <property type="term" value="P:cellular response to phosphate starvation"/>
    <property type="evidence" value="ECO:0007669"/>
    <property type="project" value="TreeGrafter"/>
</dbReference>
<accession>A0A645B424</accession>
<feature type="domain" description="Histidine kinase/HSP90-like ATPase" evidence="7">
    <location>
        <begin position="11"/>
        <end position="52"/>
    </location>
</feature>
<keyword evidence="5" id="KW-0418">Kinase</keyword>
<dbReference type="PANTHER" id="PTHR45453">
    <property type="entry name" value="PHOSPHATE REGULON SENSOR PROTEIN PHOR"/>
    <property type="match status" value="1"/>
</dbReference>
<evidence type="ECO:0000256" key="6">
    <source>
        <dbReference type="ARBA" id="ARBA00023012"/>
    </source>
</evidence>
<keyword evidence="3" id="KW-0597">Phosphoprotein</keyword>
<proteinExistence type="predicted"/>
<dbReference type="PANTHER" id="PTHR45453:SF1">
    <property type="entry name" value="PHOSPHATE REGULON SENSOR PROTEIN PHOR"/>
    <property type="match status" value="1"/>
</dbReference>
<comment type="catalytic activity">
    <reaction evidence="1">
        <text>ATP + protein L-histidine = ADP + protein N-phospho-L-histidine.</text>
        <dbReference type="EC" id="2.7.13.3"/>
    </reaction>
</comment>
<dbReference type="AlphaFoldDB" id="A0A645B424"/>
<evidence type="ECO:0000256" key="3">
    <source>
        <dbReference type="ARBA" id="ARBA00022553"/>
    </source>
</evidence>
<sequence>MTKDEITFNINELAERFVRGDKSRNTEGSGLGLAIAKSFVELQGGIFNLSIDGDLFKVVIKFAK</sequence>
<evidence type="ECO:0000256" key="1">
    <source>
        <dbReference type="ARBA" id="ARBA00000085"/>
    </source>
</evidence>
<dbReference type="GO" id="GO:0000155">
    <property type="term" value="F:phosphorelay sensor kinase activity"/>
    <property type="evidence" value="ECO:0007669"/>
    <property type="project" value="TreeGrafter"/>
</dbReference>
<keyword evidence="6" id="KW-0902">Two-component regulatory system</keyword>
<evidence type="ECO:0000259" key="7">
    <source>
        <dbReference type="Pfam" id="PF02518"/>
    </source>
</evidence>
<dbReference type="EC" id="2.7.13.3" evidence="2"/>
<dbReference type="InterPro" id="IPR003594">
    <property type="entry name" value="HATPase_dom"/>
</dbReference>
<evidence type="ECO:0000313" key="8">
    <source>
        <dbReference type="EMBL" id="MPM57903.1"/>
    </source>
</evidence>
<reference evidence="8" key="1">
    <citation type="submission" date="2019-08" db="EMBL/GenBank/DDBJ databases">
        <authorList>
            <person name="Kucharzyk K."/>
            <person name="Murdoch R.W."/>
            <person name="Higgins S."/>
            <person name="Loffler F."/>
        </authorList>
    </citation>
    <scope>NUCLEOTIDE SEQUENCE</scope>
</reference>
<dbReference type="Gene3D" id="3.30.565.10">
    <property type="entry name" value="Histidine kinase-like ATPase, C-terminal domain"/>
    <property type="match status" value="1"/>
</dbReference>
<name>A0A645B424_9ZZZZ</name>
<evidence type="ECO:0000256" key="4">
    <source>
        <dbReference type="ARBA" id="ARBA00022679"/>
    </source>
</evidence>
<dbReference type="InterPro" id="IPR036890">
    <property type="entry name" value="HATPase_C_sf"/>
</dbReference>
<organism evidence="8">
    <name type="scientific">bioreactor metagenome</name>
    <dbReference type="NCBI Taxonomy" id="1076179"/>
    <lineage>
        <taxon>unclassified sequences</taxon>
        <taxon>metagenomes</taxon>
        <taxon>ecological metagenomes</taxon>
    </lineage>
</organism>
<dbReference type="EMBL" id="VSSQ01016502">
    <property type="protein sequence ID" value="MPM57903.1"/>
    <property type="molecule type" value="Genomic_DNA"/>
</dbReference>
<dbReference type="Pfam" id="PF02518">
    <property type="entry name" value="HATPase_c"/>
    <property type="match status" value="1"/>
</dbReference>
<gene>
    <name evidence="8" type="ORF">SDC9_104732</name>
</gene>
<dbReference type="InterPro" id="IPR050351">
    <property type="entry name" value="BphY/WalK/GraS-like"/>
</dbReference>
<dbReference type="GO" id="GO:0005886">
    <property type="term" value="C:plasma membrane"/>
    <property type="evidence" value="ECO:0007669"/>
    <property type="project" value="TreeGrafter"/>
</dbReference>
<comment type="caution">
    <text evidence="8">The sequence shown here is derived from an EMBL/GenBank/DDBJ whole genome shotgun (WGS) entry which is preliminary data.</text>
</comment>
<evidence type="ECO:0000256" key="2">
    <source>
        <dbReference type="ARBA" id="ARBA00012438"/>
    </source>
</evidence>
<dbReference type="GO" id="GO:0004721">
    <property type="term" value="F:phosphoprotein phosphatase activity"/>
    <property type="evidence" value="ECO:0007669"/>
    <property type="project" value="TreeGrafter"/>
</dbReference>
<protein>
    <recommendedName>
        <fullName evidence="2">histidine kinase</fullName>
        <ecNumber evidence="2">2.7.13.3</ecNumber>
    </recommendedName>
</protein>
<evidence type="ECO:0000256" key="5">
    <source>
        <dbReference type="ARBA" id="ARBA00022777"/>
    </source>
</evidence>
<keyword evidence="4" id="KW-0808">Transferase</keyword>
<dbReference type="SUPFAM" id="SSF55874">
    <property type="entry name" value="ATPase domain of HSP90 chaperone/DNA topoisomerase II/histidine kinase"/>
    <property type="match status" value="1"/>
</dbReference>